<comment type="caution">
    <text evidence="1">The sequence shown here is derived from an EMBL/GenBank/DDBJ whole genome shotgun (WGS) entry which is preliminary data.</text>
</comment>
<dbReference type="AlphaFoldDB" id="A0A4Y2EX98"/>
<protein>
    <submittedName>
        <fullName evidence="1">Uncharacterized protein</fullName>
    </submittedName>
</protein>
<name>A0A4Y2EX98_ARAVE</name>
<reference evidence="1 2" key="1">
    <citation type="journal article" date="2019" name="Sci. Rep.">
        <title>Orb-weaving spider Araneus ventricosus genome elucidates the spidroin gene catalogue.</title>
        <authorList>
            <person name="Kono N."/>
            <person name="Nakamura H."/>
            <person name="Ohtoshi R."/>
            <person name="Moran D.A.P."/>
            <person name="Shinohara A."/>
            <person name="Yoshida Y."/>
            <person name="Fujiwara M."/>
            <person name="Mori M."/>
            <person name="Tomita M."/>
            <person name="Arakawa K."/>
        </authorList>
    </citation>
    <scope>NUCLEOTIDE SEQUENCE [LARGE SCALE GENOMIC DNA]</scope>
</reference>
<keyword evidence="2" id="KW-1185">Reference proteome</keyword>
<proteinExistence type="predicted"/>
<accession>A0A4Y2EX98</accession>
<gene>
    <name evidence="1" type="ORF">AVEN_13289_1</name>
</gene>
<evidence type="ECO:0000313" key="2">
    <source>
        <dbReference type="Proteomes" id="UP000499080"/>
    </source>
</evidence>
<sequence>MTYLLFLTPAPSPDETESGLELTEPVHGLIFRDVSGCARLFLTESCQDIGFKGLDDLFSKEGKEEQNEKPSINSHLSYDFSMFKYHKQNPSY</sequence>
<dbReference type="Proteomes" id="UP000499080">
    <property type="component" value="Unassembled WGS sequence"/>
</dbReference>
<organism evidence="1 2">
    <name type="scientific">Araneus ventricosus</name>
    <name type="common">Orbweaver spider</name>
    <name type="synonym">Epeira ventricosa</name>
    <dbReference type="NCBI Taxonomy" id="182803"/>
    <lineage>
        <taxon>Eukaryota</taxon>
        <taxon>Metazoa</taxon>
        <taxon>Ecdysozoa</taxon>
        <taxon>Arthropoda</taxon>
        <taxon>Chelicerata</taxon>
        <taxon>Arachnida</taxon>
        <taxon>Araneae</taxon>
        <taxon>Araneomorphae</taxon>
        <taxon>Entelegynae</taxon>
        <taxon>Araneoidea</taxon>
        <taxon>Araneidae</taxon>
        <taxon>Araneus</taxon>
    </lineage>
</organism>
<evidence type="ECO:0000313" key="1">
    <source>
        <dbReference type="EMBL" id="GBM32919.1"/>
    </source>
</evidence>
<dbReference type="EMBL" id="BGPR01000720">
    <property type="protein sequence ID" value="GBM32919.1"/>
    <property type="molecule type" value="Genomic_DNA"/>
</dbReference>